<dbReference type="PANTHER" id="PTHR21089:SF1">
    <property type="entry name" value="BIFUNCTIONAL 3-DEHYDROQUINATE DEHYDRATASE_SHIKIMATE DEHYDROGENASE, CHLOROPLASTIC"/>
    <property type="match status" value="1"/>
</dbReference>
<dbReference type="SUPFAM" id="SSF51735">
    <property type="entry name" value="NAD(P)-binding Rossmann-fold domains"/>
    <property type="match status" value="1"/>
</dbReference>
<dbReference type="Gene3D" id="3.40.50.720">
    <property type="entry name" value="NAD(P)-binding Rossmann-like Domain"/>
    <property type="match status" value="1"/>
</dbReference>
<reference evidence="2 3" key="1">
    <citation type="submission" date="2022-06" db="EMBL/GenBank/DDBJ databases">
        <title>Genomic Encyclopedia of Archaeal and Bacterial Type Strains, Phase II (KMG-II): from individual species to whole genera.</title>
        <authorList>
            <person name="Goeker M."/>
        </authorList>
    </citation>
    <scope>NUCLEOTIDE SEQUENCE [LARGE SCALE GENOMIC DNA]</scope>
    <source>
        <strain evidence="2 3">DSM 44255</strain>
    </source>
</reference>
<sequence length="157" mass="16010">MVLGAGGTACAALAAFVDLKITSAVVVVRDPARAAEAVACAERLGLPLTVSRWADTDFAALAREAEVLVNTVPPAATEPLVAELAAAAHLLDVIYHPWPTPLATAVSAAGGEIATGLDMLLHQAFGQVTHFTGQPAPRLAMRDALFAATGGILPLPL</sequence>
<dbReference type="InterPro" id="IPR036291">
    <property type="entry name" value="NAD(P)-bd_dom_sf"/>
</dbReference>
<feature type="domain" description="SDH C-terminal" evidence="1">
    <location>
        <begin position="116"/>
        <end position="145"/>
    </location>
</feature>
<dbReference type="PANTHER" id="PTHR21089">
    <property type="entry name" value="SHIKIMATE DEHYDROGENASE"/>
    <property type="match status" value="1"/>
</dbReference>
<comment type="caution">
    <text evidence="2">The sequence shown here is derived from an EMBL/GenBank/DDBJ whole genome shotgun (WGS) entry which is preliminary data.</text>
</comment>
<dbReference type="InterPro" id="IPR022893">
    <property type="entry name" value="Shikimate_DH_fam"/>
</dbReference>
<dbReference type="Pfam" id="PF18317">
    <property type="entry name" value="SDH_C"/>
    <property type="match status" value="1"/>
</dbReference>
<dbReference type="InterPro" id="IPR041121">
    <property type="entry name" value="SDH_C"/>
</dbReference>
<evidence type="ECO:0000313" key="3">
    <source>
        <dbReference type="Proteomes" id="UP001205185"/>
    </source>
</evidence>
<organism evidence="2 3">
    <name type="scientific">Actinokineospora diospyrosa</name>
    <dbReference type="NCBI Taxonomy" id="103728"/>
    <lineage>
        <taxon>Bacteria</taxon>
        <taxon>Bacillati</taxon>
        <taxon>Actinomycetota</taxon>
        <taxon>Actinomycetes</taxon>
        <taxon>Pseudonocardiales</taxon>
        <taxon>Pseudonocardiaceae</taxon>
        <taxon>Actinokineospora</taxon>
    </lineage>
</organism>
<dbReference type="Gene3D" id="3.40.50.10860">
    <property type="entry name" value="Leucine Dehydrogenase, chain A, domain 1"/>
    <property type="match status" value="1"/>
</dbReference>
<evidence type="ECO:0000259" key="1">
    <source>
        <dbReference type="Pfam" id="PF18317"/>
    </source>
</evidence>
<proteinExistence type="predicted"/>
<protein>
    <recommendedName>
        <fullName evidence="1">SDH C-terminal domain-containing protein</fullName>
    </recommendedName>
</protein>
<dbReference type="Proteomes" id="UP001205185">
    <property type="component" value="Unassembled WGS sequence"/>
</dbReference>
<accession>A0ABT1IM12</accession>
<evidence type="ECO:0000313" key="2">
    <source>
        <dbReference type="EMBL" id="MCP2273700.1"/>
    </source>
</evidence>
<name>A0ABT1IM12_9PSEU</name>
<gene>
    <name evidence="2" type="ORF">LV75_006231</name>
</gene>
<keyword evidence="3" id="KW-1185">Reference proteome</keyword>
<dbReference type="EMBL" id="JAMTCO010000018">
    <property type="protein sequence ID" value="MCP2273700.1"/>
    <property type="molecule type" value="Genomic_DNA"/>
</dbReference>